<sequence>MIKIFSLIFLINTILLANNIGTIMALKGSASIQRVGTNINAKSGMSILNGDSINTDNNSRVQIVLKDDTTLTIGANSSFEFTKFYFDGTKKSSLKMRANRGFFRSVTGKIGKIAPNRFKLKTISATIGIRGTDFSGNIMENREVIRCYSGAISVELDKGGINDILSGMLIEITDKKVNIKKHMKALPFEKVIYKAKRLEEKVSDITQEFKREEELPCKPYEVEE</sequence>
<dbReference type="Gene3D" id="2.60.120.1440">
    <property type="match status" value="1"/>
</dbReference>
<gene>
    <name evidence="2" type="ORF">MNB_SV-15-211</name>
</gene>
<evidence type="ECO:0000313" key="2">
    <source>
        <dbReference type="EMBL" id="SHO81054.1"/>
    </source>
</evidence>
<dbReference type="InterPro" id="IPR006860">
    <property type="entry name" value="FecR"/>
</dbReference>
<dbReference type="EMBL" id="FRYL01000025">
    <property type="protein sequence ID" value="SHO81054.1"/>
    <property type="molecule type" value="Genomic_DNA"/>
</dbReference>
<dbReference type="AlphaFoldDB" id="A0A1W1EJK8"/>
<name>A0A1W1EJK8_9ZZZZ</name>
<reference evidence="2" key="1">
    <citation type="submission" date="2016-10" db="EMBL/GenBank/DDBJ databases">
        <authorList>
            <person name="de Groot N.N."/>
        </authorList>
    </citation>
    <scope>NUCLEOTIDE SEQUENCE</scope>
</reference>
<organism evidence="2">
    <name type="scientific">hydrothermal vent metagenome</name>
    <dbReference type="NCBI Taxonomy" id="652676"/>
    <lineage>
        <taxon>unclassified sequences</taxon>
        <taxon>metagenomes</taxon>
        <taxon>ecological metagenomes</taxon>
    </lineage>
</organism>
<evidence type="ECO:0000259" key="1">
    <source>
        <dbReference type="Pfam" id="PF04773"/>
    </source>
</evidence>
<feature type="domain" description="FecR protein" evidence="1">
    <location>
        <begin position="51"/>
        <end position="152"/>
    </location>
</feature>
<proteinExistence type="predicted"/>
<dbReference type="PANTHER" id="PTHR38731">
    <property type="entry name" value="LIPL45-RELATED LIPOPROTEIN-RELATED"/>
    <property type="match status" value="1"/>
</dbReference>
<dbReference type="Pfam" id="PF04773">
    <property type="entry name" value="FecR"/>
    <property type="match status" value="1"/>
</dbReference>
<accession>A0A1W1EJK8</accession>
<dbReference type="PANTHER" id="PTHR38731:SF1">
    <property type="entry name" value="FECR PROTEIN DOMAIN-CONTAINING PROTEIN"/>
    <property type="match status" value="1"/>
</dbReference>
<protein>
    <recommendedName>
        <fullName evidence="1">FecR protein domain-containing protein</fullName>
    </recommendedName>
</protein>